<comment type="caution">
    <text evidence="1">The sequence shown here is derived from an EMBL/GenBank/DDBJ whole genome shotgun (WGS) entry which is preliminary data.</text>
</comment>
<reference evidence="1 2" key="1">
    <citation type="submission" date="2022-11" db="EMBL/GenBank/DDBJ databases">
        <title>Mucor velutinosus strain NIH1002 WGS.</title>
        <authorList>
            <person name="Subramanian P."/>
            <person name="Mullikin J.C."/>
            <person name="Segre J.A."/>
            <person name="Zelazny A.M."/>
        </authorList>
    </citation>
    <scope>NUCLEOTIDE SEQUENCE [LARGE SCALE GENOMIC DNA]</scope>
    <source>
        <strain evidence="1 2">NIH1002</strain>
    </source>
</reference>
<evidence type="ECO:0000313" key="2">
    <source>
        <dbReference type="Proteomes" id="UP001304243"/>
    </source>
</evidence>
<dbReference type="SUPFAM" id="SSF52047">
    <property type="entry name" value="RNI-like"/>
    <property type="match status" value="1"/>
</dbReference>
<dbReference type="Proteomes" id="UP001304243">
    <property type="component" value="Unassembled WGS sequence"/>
</dbReference>
<gene>
    <name evidence="1" type="ORF">ATC70_009445</name>
</gene>
<organism evidence="1 2">
    <name type="scientific">Mucor velutinosus</name>
    <dbReference type="NCBI Taxonomy" id="708070"/>
    <lineage>
        <taxon>Eukaryota</taxon>
        <taxon>Fungi</taxon>
        <taxon>Fungi incertae sedis</taxon>
        <taxon>Mucoromycota</taxon>
        <taxon>Mucoromycotina</taxon>
        <taxon>Mucoromycetes</taxon>
        <taxon>Mucorales</taxon>
        <taxon>Mucorineae</taxon>
        <taxon>Mucoraceae</taxon>
        <taxon>Mucor</taxon>
    </lineage>
</organism>
<evidence type="ECO:0000313" key="1">
    <source>
        <dbReference type="EMBL" id="KAK4519213.1"/>
    </source>
</evidence>
<dbReference type="Gene3D" id="3.80.10.10">
    <property type="entry name" value="Ribonuclease Inhibitor"/>
    <property type="match status" value="1"/>
</dbReference>
<proteinExistence type="predicted"/>
<accession>A0AAN7DLA5</accession>
<name>A0AAN7DLA5_9FUNG</name>
<dbReference type="RefSeq" id="XP_064685879.1">
    <property type="nucleotide sequence ID" value="XM_064828677.1"/>
</dbReference>
<dbReference type="AlphaFoldDB" id="A0AAN7DLA5"/>
<protein>
    <submittedName>
        <fullName evidence="1">Uncharacterized protein</fullName>
    </submittedName>
</protein>
<keyword evidence="2" id="KW-1185">Reference proteome</keyword>
<dbReference type="GeneID" id="89953131"/>
<dbReference type="InterPro" id="IPR032675">
    <property type="entry name" value="LRR_dom_sf"/>
</dbReference>
<dbReference type="EMBL" id="JASEJX010000012">
    <property type="protein sequence ID" value="KAK4519213.1"/>
    <property type="molecule type" value="Genomic_DNA"/>
</dbReference>
<sequence length="423" mass="48579">MADRLRATNQLVEGLVNSPNLKVLTMINAHINLEHMDLIIKQCGRLKSLTLTSTHLDKYRSVRHQDEEEKPFIIDYYGKPNATVPTGSLKTLKITGSTFERGLPIFCYIAENYTDLQELVCQAKVVDGNPTFTVDESSARGLFHHCSKLEKFESNLFSWIGQFIDLIDQHTTTTKEEFDIDISDIAVSTFIALCRSKRLREVLKKLTYNFNEVPQALESNLLIFSSLVVLYLNYDCSLDDEGDNFNLDEEMSVPPPIPVVSLLEACRSLTSLSVGHLPILIDRMPTINHNIQVIQLTICSLESFERRYGFYNYVSDHCFELEALELDEGNYRHSPSIRELTPSLYSHTKLHSLVPLHNRVYHYVKHLDQAGTNDWYLVRRNRSTNEIHHTLLVEPSYAMVKSTKYVTIKCHNASIFYRDKIVV</sequence>